<organism evidence="2 3">
    <name type="scientific">Xenopus laevis</name>
    <name type="common">African clawed frog</name>
    <dbReference type="NCBI Taxonomy" id="8355"/>
    <lineage>
        <taxon>Eukaryota</taxon>
        <taxon>Metazoa</taxon>
        <taxon>Chordata</taxon>
        <taxon>Craniata</taxon>
        <taxon>Vertebrata</taxon>
        <taxon>Euteleostomi</taxon>
        <taxon>Amphibia</taxon>
        <taxon>Batrachia</taxon>
        <taxon>Anura</taxon>
        <taxon>Pipoidea</taxon>
        <taxon>Pipidae</taxon>
        <taxon>Xenopodinae</taxon>
        <taxon>Xenopus</taxon>
        <taxon>Xenopus</taxon>
    </lineage>
</organism>
<keyword evidence="1" id="KW-0812">Transmembrane</keyword>
<dbReference type="EMBL" id="CM004472">
    <property type="protein sequence ID" value="OCT85983.1"/>
    <property type="molecule type" value="Genomic_DNA"/>
</dbReference>
<proteinExistence type="predicted"/>
<keyword evidence="1" id="KW-0472">Membrane</keyword>
<sequence>MLHPRSVKNRARFLISEHLDFYILSIVILTHIGSSSKTSLLIVTIKGIIGRFWSGGGQRDVIRNKVTQRDTFPITVLLQQMVLWTNSVPPFNLSYTNLGLVITYANLHITHKKRSPQTEIIEAFFLFDSSINLGLFSPNNIPLRMNCLFHAHKTVQWIEKNKHLTLWF</sequence>
<gene>
    <name evidence="2" type="ORF">XELAEV_18024153mg</name>
</gene>
<protein>
    <submittedName>
        <fullName evidence="2">Uncharacterized protein</fullName>
    </submittedName>
</protein>
<dbReference type="AlphaFoldDB" id="A0A974HQ99"/>
<evidence type="ECO:0000256" key="1">
    <source>
        <dbReference type="SAM" id="Phobius"/>
    </source>
</evidence>
<accession>A0A974HQ99</accession>
<feature type="transmembrane region" description="Helical" evidence="1">
    <location>
        <begin position="21"/>
        <end position="43"/>
    </location>
</feature>
<reference evidence="3" key="1">
    <citation type="journal article" date="2016" name="Nature">
        <title>Genome evolution in the allotetraploid frog Xenopus laevis.</title>
        <authorList>
            <person name="Session A.M."/>
            <person name="Uno Y."/>
            <person name="Kwon T."/>
            <person name="Chapman J.A."/>
            <person name="Toyoda A."/>
            <person name="Takahashi S."/>
            <person name="Fukui A."/>
            <person name="Hikosaka A."/>
            <person name="Suzuki A."/>
            <person name="Kondo M."/>
            <person name="van Heeringen S.J."/>
            <person name="Quigley I."/>
            <person name="Heinz S."/>
            <person name="Ogino H."/>
            <person name="Ochi H."/>
            <person name="Hellsten U."/>
            <person name="Lyons J.B."/>
            <person name="Simakov O."/>
            <person name="Putnam N."/>
            <person name="Stites J."/>
            <person name="Kuroki Y."/>
            <person name="Tanaka T."/>
            <person name="Michiue T."/>
            <person name="Watanabe M."/>
            <person name="Bogdanovic O."/>
            <person name="Lister R."/>
            <person name="Georgiou G."/>
            <person name="Paranjpe S.S."/>
            <person name="van Kruijsbergen I."/>
            <person name="Shu S."/>
            <person name="Carlson J."/>
            <person name="Kinoshita T."/>
            <person name="Ohta Y."/>
            <person name="Mawaribuchi S."/>
            <person name="Jenkins J."/>
            <person name="Grimwood J."/>
            <person name="Schmutz J."/>
            <person name="Mitros T."/>
            <person name="Mozaffari S.V."/>
            <person name="Suzuki Y."/>
            <person name="Haramoto Y."/>
            <person name="Yamamoto T.S."/>
            <person name="Takagi C."/>
            <person name="Heald R."/>
            <person name="Miller K."/>
            <person name="Haudenschild C."/>
            <person name="Kitzman J."/>
            <person name="Nakayama T."/>
            <person name="Izutsu Y."/>
            <person name="Robert J."/>
            <person name="Fortriede J."/>
            <person name="Burns K."/>
            <person name="Lotay V."/>
            <person name="Karimi K."/>
            <person name="Yasuoka Y."/>
            <person name="Dichmann D.S."/>
            <person name="Flajnik M.F."/>
            <person name="Houston D.W."/>
            <person name="Shendure J."/>
            <person name="DuPasquier L."/>
            <person name="Vize P.D."/>
            <person name="Zorn A.M."/>
            <person name="Ito M."/>
            <person name="Marcotte E.M."/>
            <person name="Wallingford J.B."/>
            <person name="Ito Y."/>
            <person name="Asashima M."/>
            <person name="Ueno N."/>
            <person name="Matsuda Y."/>
            <person name="Veenstra G.J."/>
            <person name="Fujiyama A."/>
            <person name="Harland R.M."/>
            <person name="Taira M."/>
            <person name="Rokhsar D.S."/>
        </authorList>
    </citation>
    <scope>NUCLEOTIDE SEQUENCE [LARGE SCALE GENOMIC DNA]</scope>
    <source>
        <strain evidence="3">J</strain>
    </source>
</reference>
<dbReference type="Proteomes" id="UP000694892">
    <property type="component" value="Chromosome 4L"/>
</dbReference>
<evidence type="ECO:0000313" key="2">
    <source>
        <dbReference type="EMBL" id="OCT85983.1"/>
    </source>
</evidence>
<keyword evidence="1" id="KW-1133">Transmembrane helix</keyword>
<evidence type="ECO:0000313" key="3">
    <source>
        <dbReference type="Proteomes" id="UP000694892"/>
    </source>
</evidence>
<name>A0A974HQ99_XENLA</name>